<comment type="similarity">
    <text evidence="2">Belongs to the EamA transporter family.</text>
</comment>
<evidence type="ECO:0000313" key="9">
    <source>
        <dbReference type="Proteomes" id="UP000808337"/>
    </source>
</evidence>
<gene>
    <name evidence="8" type="ORF">IPP15_06425</name>
</gene>
<feature type="transmembrane region" description="Helical" evidence="6">
    <location>
        <begin position="194"/>
        <end position="214"/>
    </location>
</feature>
<evidence type="ECO:0000313" key="8">
    <source>
        <dbReference type="EMBL" id="MBK9982052.1"/>
    </source>
</evidence>
<dbReference type="GO" id="GO:0016020">
    <property type="term" value="C:membrane"/>
    <property type="evidence" value="ECO:0007669"/>
    <property type="project" value="UniProtKB-SubCell"/>
</dbReference>
<name>A0A9D7SS35_9BACT</name>
<feature type="transmembrane region" description="Helical" evidence="6">
    <location>
        <begin position="162"/>
        <end position="182"/>
    </location>
</feature>
<feature type="transmembrane region" description="Helical" evidence="6">
    <location>
        <begin position="314"/>
        <end position="334"/>
    </location>
</feature>
<comment type="caution">
    <text evidence="8">The sequence shown here is derived from an EMBL/GenBank/DDBJ whole genome shotgun (WGS) entry which is preliminary data.</text>
</comment>
<evidence type="ECO:0000256" key="5">
    <source>
        <dbReference type="ARBA" id="ARBA00023136"/>
    </source>
</evidence>
<dbReference type="AlphaFoldDB" id="A0A9D7SS35"/>
<evidence type="ECO:0000259" key="7">
    <source>
        <dbReference type="Pfam" id="PF00892"/>
    </source>
</evidence>
<accession>A0A9D7SS35</accession>
<evidence type="ECO:0000256" key="4">
    <source>
        <dbReference type="ARBA" id="ARBA00022989"/>
    </source>
</evidence>
<evidence type="ECO:0000256" key="1">
    <source>
        <dbReference type="ARBA" id="ARBA00004141"/>
    </source>
</evidence>
<dbReference type="SUPFAM" id="SSF103481">
    <property type="entry name" value="Multidrug resistance efflux transporter EmrE"/>
    <property type="match status" value="2"/>
</dbReference>
<feature type="transmembrane region" description="Helical" evidence="6">
    <location>
        <begin position="256"/>
        <end position="279"/>
    </location>
</feature>
<feature type="domain" description="EamA" evidence="7">
    <location>
        <begin position="195"/>
        <end position="331"/>
    </location>
</feature>
<dbReference type="Proteomes" id="UP000808337">
    <property type="component" value="Unassembled WGS sequence"/>
</dbReference>
<feature type="transmembrane region" description="Helical" evidence="6">
    <location>
        <begin position="226"/>
        <end position="244"/>
    </location>
</feature>
<evidence type="ECO:0000256" key="2">
    <source>
        <dbReference type="ARBA" id="ARBA00007362"/>
    </source>
</evidence>
<proteinExistence type="inferred from homology"/>
<keyword evidence="4 6" id="KW-1133">Transmembrane helix</keyword>
<dbReference type="EMBL" id="JADKGY010000001">
    <property type="protein sequence ID" value="MBK9982052.1"/>
    <property type="molecule type" value="Genomic_DNA"/>
</dbReference>
<keyword evidence="3 6" id="KW-0812">Transmembrane</keyword>
<protein>
    <submittedName>
        <fullName evidence="8">EamA family transporter</fullName>
    </submittedName>
</protein>
<dbReference type="Gene3D" id="1.10.3730.20">
    <property type="match status" value="1"/>
</dbReference>
<organism evidence="8 9">
    <name type="scientific">Candidatus Opimibacter skivensis</name>
    <dbReference type="NCBI Taxonomy" id="2982028"/>
    <lineage>
        <taxon>Bacteria</taxon>
        <taxon>Pseudomonadati</taxon>
        <taxon>Bacteroidota</taxon>
        <taxon>Saprospiria</taxon>
        <taxon>Saprospirales</taxon>
        <taxon>Saprospiraceae</taxon>
        <taxon>Candidatus Opimibacter</taxon>
    </lineage>
</organism>
<dbReference type="InterPro" id="IPR000620">
    <property type="entry name" value="EamA_dom"/>
</dbReference>
<feature type="transmembrane region" description="Helical" evidence="6">
    <location>
        <begin position="78"/>
        <end position="98"/>
    </location>
</feature>
<evidence type="ECO:0000256" key="6">
    <source>
        <dbReference type="SAM" id="Phobius"/>
    </source>
</evidence>
<evidence type="ECO:0000256" key="3">
    <source>
        <dbReference type="ARBA" id="ARBA00022692"/>
    </source>
</evidence>
<feature type="transmembrane region" description="Helical" evidence="6">
    <location>
        <begin position="136"/>
        <end position="155"/>
    </location>
</feature>
<keyword evidence="5 6" id="KW-0472">Membrane</keyword>
<sequence>MPYTTSCHSSATQGNLRQKTNVDLTPLGMNKLKSRSFVALNSTMTSNKKAYLALLVVCFVWGVSWVGTKEAVKYMPPIQMVGVRQIIAGLCYVLFFVFKGAALPKKKEWYPILLLSLLNFMISNGLATWGVKLTTAGVSAILGAIFPLWLVLILTIKGGNKIPLLAWAGIVIGFGGVCIIFYDHLKELFDPDFQFGVLLGLLAALAWAFGTFYTKEYASDFDPYQSIGWQMLISGITLNIIAKLTGNVIPIADVKLYTWAAIGFLVVVSSIIAFIAYLYALQRLPTGLVSTYAYINPIIAVISGSLFIRERITLLLIIGAIVTLTGVYIVNTALRRHREKMTNTT</sequence>
<feature type="transmembrane region" description="Helical" evidence="6">
    <location>
        <begin position="291"/>
        <end position="308"/>
    </location>
</feature>
<comment type="subcellular location">
    <subcellularLocation>
        <location evidence="1">Membrane</location>
        <topology evidence="1">Multi-pass membrane protein</topology>
    </subcellularLocation>
</comment>
<feature type="transmembrane region" description="Helical" evidence="6">
    <location>
        <begin position="110"/>
        <end position="130"/>
    </location>
</feature>
<feature type="transmembrane region" description="Helical" evidence="6">
    <location>
        <begin position="50"/>
        <end position="66"/>
    </location>
</feature>
<feature type="domain" description="EamA" evidence="7">
    <location>
        <begin position="49"/>
        <end position="181"/>
    </location>
</feature>
<reference evidence="8 9" key="1">
    <citation type="submission" date="2020-10" db="EMBL/GenBank/DDBJ databases">
        <title>Connecting structure to function with the recovery of over 1000 high-quality activated sludge metagenome-assembled genomes encoding full-length rRNA genes using long-read sequencing.</title>
        <authorList>
            <person name="Singleton C.M."/>
            <person name="Petriglieri F."/>
            <person name="Kristensen J.M."/>
            <person name="Kirkegaard R.H."/>
            <person name="Michaelsen T.Y."/>
            <person name="Andersen M.H."/>
            <person name="Karst S.M."/>
            <person name="Dueholm M.S."/>
            <person name="Nielsen P.H."/>
            <person name="Albertsen M."/>
        </authorList>
    </citation>
    <scope>NUCLEOTIDE SEQUENCE [LARGE SCALE GENOMIC DNA]</scope>
    <source>
        <strain evidence="8">Ribe_18-Q3-R11-54_MAXAC.273</strain>
    </source>
</reference>
<dbReference type="InterPro" id="IPR037185">
    <property type="entry name" value="EmrE-like"/>
</dbReference>
<dbReference type="InterPro" id="IPR050638">
    <property type="entry name" value="AA-Vitamin_Transporters"/>
</dbReference>
<dbReference type="Pfam" id="PF00892">
    <property type="entry name" value="EamA"/>
    <property type="match status" value="2"/>
</dbReference>
<dbReference type="PANTHER" id="PTHR32322">
    <property type="entry name" value="INNER MEMBRANE TRANSPORTER"/>
    <property type="match status" value="1"/>
</dbReference>
<dbReference type="PANTHER" id="PTHR32322:SF2">
    <property type="entry name" value="EAMA DOMAIN-CONTAINING PROTEIN"/>
    <property type="match status" value="1"/>
</dbReference>